<sequence length="301" mass="34060">MAVSPISSTATILIDGDHRYNNHLRLFSTSTYTFPLKSNHNTSLSLRPNGHICRQSPTTSESLSSNPPAPESSQIQTTTFLDPDAAEKVDLLENFSYTHEFDHGSLRIRLMASNEIDSTVMLLSESFSDAMGLPKRYVEVLAFLVKQYVMEKRSMFPHAATVVAFYKKKSKPSAADEDEKLAGTAEISFNALGMNASPPTPTPPRNFPYICNMTVEKKVRRKGIGWHLLKACEELILELMEEQSPETQVHLHCRIVDHGPFNLYTRAGYGVVERDNMLVWLTFQRRKNLMRKYLKSTTNIN</sequence>
<comment type="caution">
    <text evidence="3">The sequence shown here is derived from an EMBL/GenBank/DDBJ whole genome shotgun (WGS) entry which is preliminary data.</text>
</comment>
<feature type="domain" description="N-acetyltransferase" evidence="2">
    <location>
        <begin position="106"/>
        <end position="295"/>
    </location>
</feature>
<accession>A0A0K9NYW0</accession>
<dbReference type="PANTHER" id="PTHR47489:SF2">
    <property type="entry name" value="GCN5-RELATED N-ACETYLTRANSFERASE 5, CHLOROPLASTIC"/>
    <property type="match status" value="1"/>
</dbReference>
<feature type="region of interest" description="Disordered" evidence="1">
    <location>
        <begin position="45"/>
        <end position="75"/>
    </location>
</feature>
<dbReference type="OrthoDB" id="2017234at2759"/>
<reference evidence="4" key="1">
    <citation type="journal article" date="2016" name="Nature">
        <title>The genome of the seagrass Zostera marina reveals angiosperm adaptation to the sea.</title>
        <authorList>
            <person name="Olsen J.L."/>
            <person name="Rouze P."/>
            <person name="Verhelst B."/>
            <person name="Lin Y.-C."/>
            <person name="Bayer T."/>
            <person name="Collen J."/>
            <person name="Dattolo E."/>
            <person name="De Paoli E."/>
            <person name="Dittami S."/>
            <person name="Maumus F."/>
            <person name="Michel G."/>
            <person name="Kersting A."/>
            <person name="Lauritano C."/>
            <person name="Lohaus R."/>
            <person name="Toepel M."/>
            <person name="Tonon T."/>
            <person name="Vanneste K."/>
            <person name="Amirebrahimi M."/>
            <person name="Brakel J."/>
            <person name="Bostroem C."/>
            <person name="Chovatia M."/>
            <person name="Grimwood J."/>
            <person name="Jenkins J.W."/>
            <person name="Jueterbock A."/>
            <person name="Mraz A."/>
            <person name="Stam W.T."/>
            <person name="Tice H."/>
            <person name="Bornberg-Bauer E."/>
            <person name="Green P.J."/>
            <person name="Pearson G.A."/>
            <person name="Procaccini G."/>
            <person name="Duarte C.M."/>
            <person name="Schmutz J."/>
            <person name="Reusch T.B.H."/>
            <person name="Van de Peer Y."/>
        </authorList>
    </citation>
    <scope>NUCLEOTIDE SEQUENCE [LARGE SCALE GENOMIC DNA]</scope>
    <source>
        <strain evidence="4">cv. Finnish</strain>
    </source>
</reference>
<dbReference type="PROSITE" id="PS51186">
    <property type="entry name" value="GNAT"/>
    <property type="match status" value="1"/>
</dbReference>
<dbReference type="OMA" id="PYISNMA"/>
<dbReference type="AlphaFoldDB" id="A0A0K9NYW0"/>
<dbReference type="STRING" id="29655.A0A0K9NYW0"/>
<dbReference type="InterPro" id="IPR016181">
    <property type="entry name" value="Acyl_CoA_acyltransferase"/>
</dbReference>
<keyword evidence="4" id="KW-1185">Reference proteome</keyword>
<dbReference type="Gene3D" id="3.40.630.30">
    <property type="match status" value="1"/>
</dbReference>
<evidence type="ECO:0000256" key="1">
    <source>
        <dbReference type="SAM" id="MobiDB-lite"/>
    </source>
</evidence>
<dbReference type="EMBL" id="LFYR01001529">
    <property type="protein sequence ID" value="KMZ61162.1"/>
    <property type="molecule type" value="Genomic_DNA"/>
</dbReference>
<name>A0A0K9NYW0_ZOSMR</name>
<evidence type="ECO:0000313" key="3">
    <source>
        <dbReference type="EMBL" id="KMZ61162.1"/>
    </source>
</evidence>
<protein>
    <recommendedName>
        <fullName evidence="2">N-acetyltransferase domain-containing protein</fullName>
    </recommendedName>
</protein>
<dbReference type="InterPro" id="IPR000182">
    <property type="entry name" value="GNAT_dom"/>
</dbReference>
<dbReference type="GO" id="GO:0008080">
    <property type="term" value="F:N-acetyltransferase activity"/>
    <property type="evidence" value="ECO:0000318"/>
    <property type="project" value="GO_Central"/>
</dbReference>
<dbReference type="GO" id="GO:0009507">
    <property type="term" value="C:chloroplast"/>
    <property type="evidence" value="ECO:0000318"/>
    <property type="project" value="GO_Central"/>
</dbReference>
<dbReference type="Proteomes" id="UP000036987">
    <property type="component" value="Unassembled WGS sequence"/>
</dbReference>
<dbReference type="CDD" id="cd04301">
    <property type="entry name" value="NAT_SF"/>
    <property type="match status" value="1"/>
</dbReference>
<gene>
    <name evidence="3" type="ORF">ZOSMA_54G00940</name>
</gene>
<dbReference type="Pfam" id="PF00583">
    <property type="entry name" value="Acetyltransf_1"/>
    <property type="match status" value="1"/>
</dbReference>
<organism evidence="3 4">
    <name type="scientific">Zostera marina</name>
    <name type="common">Eelgrass</name>
    <dbReference type="NCBI Taxonomy" id="29655"/>
    <lineage>
        <taxon>Eukaryota</taxon>
        <taxon>Viridiplantae</taxon>
        <taxon>Streptophyta</taxon>
        <taxon>Embryophyta</taxon>
        <taxon>Tracheophyta</taxon>
        <taxon>Spermatophyta</taxon>
        <taxon>Magnoliopsida</taxon>
        <taxon>Liliopsida</taxon>
        <taxon>Zosteraceae</taxon>
        <taxon>Zostera</taxon>
    </lineage>
</organism>
<evidence type="ECO:0000259" key="2">
    <source>
        <dbReference type="PROSITE" id="PS51186"/>
    </source>
</evidence>
<proteinExistence type="predicted"/>
<feature type="compositionally biased region" description="Polar residues" evidence="1">
    <location>
        <begin position="55"/>
        <end position="75"/>
    </location>
</feature>
<dbReference type="PANTHER" id="PTHR47489">
    <property type="entry name" value="ACYL-COA N-ACYLTRANSFERASES (NAT) SUPERFAMILY PROTEIN"/>
    <property type="match status" value="1"/>
</dbReference>
<dbReference type="SUPFAM" id="SSF55729">
    <property type="entry name" value="Acyl-CoA N-acyltransferases (Nat)"/>
    <property type="match status" value="1"/>
</dbReference>
<evidence type="ECO:0000313" key="4">
    <source>
        <dbReference type="Proteomes" id="UP000036987"/>
    </source>
</evidence>